<proteinExistence type="inferred from homology"/>
<comment type="caution">
    <text evidence="8">The sequence shown here is derived from an EMBL/GenBank/DDBJ whole genome shotgun (WGS) entry which is preliminary data.</text>
</comment>
<dbReference type="PANTHER" id="PTHR11455">
    <property type="entry name" value="CRYPTOCHROME"/>
    <property type="match status" value="1"/>
</dbReference>
<dbReference type="SUPFAM" id="SSF52425">
    <property type="entry name" value="Cryptochrome/photolyase, N-terminal domain"/>
    <property type="match status" value="1"/>
</dbReference>
<dbReference type="Pfam" id="PF03441">
    <property type="entry name" value="FAD_binding_7"/>
    <property type="match status" value="1"/>
</dbReference>
<evidence type="ECO:0000256" key="6">
    <source>
        <dbReference type="SAM" id="MobiDB-lite"/>
    </source>
</evidence>
<keyword evidence="9" id="KW-1185">Reference proteome</keyword>
<comment type="similarity">
    <text evidence="2">Belongs to the DNA photolyase class-1 family.</text>
</comment>
<dbReference type="SUPFAM" id="SSF48173">
    <property type="entry name" value="Cryptochrome/photolyase FAD-binding domain"/>
    <property type="match status" value="1"/>
</dbReference>
<dbReference type="PROSITE" id="PS00394">
    <property type="entry name" value="DNA_PHOTOLYASES_1_1"/>
    <property type="match status" value="1"/>
</dbReference>
<accession>A0ABP0PWT2</accession>
<dbReference type="Pfam" id="PF00875">
    <property type="entry name" value="DNA_photolyase"/>
    <property type="match status" value="1"/>
</dbReference>
<keyword evidence="5" id="KW-0157">Chromophore</keyword>
<evidence type="ECO:0000313" key="8">
    <source>
        <dbReference type="EMBL" id="CAK9080251.1"/>
    </source>
</evidence>
<evidence type="ECO:0000256" key="4">
    <source>
        <dbReference type="ARBA" id="ARBA00022827"/>
    </source>
</evidence>
<feature type="region of interest" description="Disordered" evidence="6">
    <location>
        <begin position="731"/>
        <end position="788"/>
    </location>
</feature>
<dbReference type="InterPro" id="IPR002081">
    <property type="entry name" value="Cryptochrome/DNA_photolyase_1"/>
</dbReference>
<dbReference type="InterPro" id="IPR036134">
    <property type="entry name" value="Crypto/Photolyase_FAD-like_sf"/>
</dbReference>
<feature type="domain" description="Photolyase/cryptochrome alpha/beta" evidence="7">
    <location>
        <begin position="805"/>
        <end position="942"/>
    </location>
</feature>
<dbReference type="Gene3D" id="1.10.579.10">
    <property type="entry name" value="DNA Cyclobutane Dipyrimidine Photolyase, subunit A, domain 3"/>
    <property type="match status" value="1"/>
</dbReference>
<feature type="region of interest" description="Disordered" evidence="6">
    <location>
        <begin position="675"/>
        <end position="695"/>
    </location>
</feature>
<evidence type="ECO:0000256" key="1">
    <source>
        <dbReference type="ARBA" id="ARBA00001974"/>
    </source>
</evidence>
<reference evidence="8 9" key="1">
    <citation type="submission" date="2024-02" db="EMBL/GenBank/DDBJ databases">
        <authorList>
            <person name="Chen Y."/>
            <person name="Shah S."/>
            <person name="Dougan E. K."/>
            <person name="Thang M."/>
            <person name="Chan C."/>
        </authorList>
    </citation>
    <scope>NUCLEOTIDE SEQUENCE [LARGE SCALE GENOMIC DNA]</scope>
</reference>
<dbReference type="PANTHER" id="PTHR11455:SF18">
    <property type="entry name" value="SI:CH1073-390K14.1"/>
    <property type="match status" value="1"/>
</dbReference>
<keyword evidence="3" id="KW-0285">Flavoprotein</keyword>
<evidence type="ECO:0000256" key="2">
    <source>
        <dbReference type="ARBA" id="ARBA00005862"/>
    </source>
</evidence>
<name>A0ABP0PWT2_9DINO</name>
<dbReference type="PRINTS" id="PR00147">
    <property type="entry name" value="DNAPHOTLYASE"/>
</dbReference>
<dbReference type="PROSITE" id="PS51645">
    <property type="entry name" value="PHR_CRY_ALPHA_BETA"/>
    <property type="match status" value="1"/>
</dbReference>
<dbReference type="Proteomes" id="UP001642464">
    <property type="component" value="Unassembled WGS sequence"/>
</dbReference>
<dbReference type="InterPro" id="IPR036155">
    <property type="entry name" value="Crypto/Photolyase_N_sf"/>
</dbReference>
<gene>
    <name evidence="8" type="ORF">SCF082_LOCUS38267</name>
</gene>
<keyword evidence="4" id="KW-0274">FAD</keyword>
<feature type="region of interest" description="Disordered" evidence="6">
    <location>
        <begin position="432"/>
        <end position="456"/>
    </location>
</feature>
<feature type="compositionally biased region" description="Polar residues" evidence="6">
    <location>
        <begin position="432"/>
        <end position="443"/>
    </location>
</feature>
<organism evidence="8 9">
    <name type="scientific">Durusdinium trenchii</name>
    <dbReference type="NCBI Taxonomy" id="1381693"/>
    <lineage>
        <taxon>Eukaryota</taxon>
        <taxon>Sar</taxon>
        <taxon>Alveolata</taxon>
        <taxon>Dinophyceae</taxon>
        <taxon>Suessiales</taxon>
        <taxon>Symbiodiniaceae</taxon>
        <taxon>Durusdinium</taxon>
    </lineage>
</organism>
<evidence type="ECO:0000256" key="3">
    <source>
        <dbReference type="ARBA" id="ARBA00022630"/>
    </source>
</evidence>
<evidence type="ECO:0000259" key="7">
    <source>
        <dbReference type="PROSITE" id="PS51645"/>
    </source>
</evidence>
<dbReference type="InterPro" id="IPR018394">
    <property type="entry name" value="DNA_photolyase_1_CS_C"/>
</dbReference>
<feature type="region of interest" description="Disordered" evidence="6">
    <location>
        <begin position="1"/>
        <end position="20"/>
    </location>
</feature>
<dbReference type="InterPro" id="IPR014729">
    <property type="entry name" value="Rossmann-like_a/b/a_fold"/>
</dbReference>
<dbReference type="InterPro" id="IPR006050">
    <property type="entry name" value="DNA_photolyase_N"/>
</dbReference>
<dbReference type="EMBL" id="CAXAMM010038707">
    <property type="protein sequence ID" value="CAK9080251.1"/>
    <property type="molecule type" value="Genomic_DNA"/>
</dbReference>
<feature type="compositionally biased region" description="Acidic residues" evidence="6">
    <location>
        <begin position="769"/>
        <end position="783"/>
    </location>
</feature>
<sequence length="1371" mass="153870">MPPKRKSKGGSDAGSQAKSAKIHHDFPHVAKMTDWLSKKVFSEGGPDTYLNKIYNTEDAWDHVGWKRSVMLLLCLHAVKELQLEAEISHMVKASFGTIYATLSAFTDVKAQVHANRGMSRYLSHEIVGKDLLNAAYSSGINGLEEWKDQLRNSEELVMLFIKRLESDHDATPPPMRKAFTFAQGLAKLQVCGAFLHFLSQLQKLSPPAAFEEAEKSLRTQFMLGYMDPDLSHVLESQFPPGDVSSIAAFRPFVAGAEKIQQNDREEKAAELERQYRQADLKLLMERKGTTCANAMIEGLLAGLQLGDTDRIYWVDVLPNEFVEFGRACIERAWSPDSRKVLYVGFVNKDQKVRATKAFRDYVYQKWDGMAGAPPKSRPPDEEVATKTPDLQVLAFQNGSPVWPQPLSARFKEGTEEHQALLKKKCEFDQAFPQASAQTASGRTPTPGRAGGDCDYSVDGGARPLDISRELSLAVVGQSDFETELLTMCEGKGGKPSILIASNLDIWLGNPSDEDANFSAQELFGFGLGAFEEKEIRDVQAENAVLPFRLGNDLDFVAYQKKPQALCEFLRWLAISKGLSDVKLEDHDAGESDPVPVTFRYVVKPKDSMICHVFRPKVPEPAADIKTVYAGRFDKVINNKRAKIVWEVDYTSSPSAVLSAKPKVFLLAAIHAAPESADAGSGEPAEPEPVGGKYKNIDQCRGIAENATAMLREGKDVDTVRSAVAEMVRVVGPRDEPEVDGPESEANVVENADEGHAGEAAEDAAVTAAEMDDDGAEGGEEEEKEHDGHVDEAPMTLGTLSKVTGSLCIVWLRDDLRLQDNEALLRSMSFSAVVPVFILEEPVVEAHGLRSLRGAARFWKHESLRVFSKTLASLGSGLILRVGGAAGAEAELLKIWQELGAPQDSTLAFNRRCERWQQSVDEQCSNACRRAGLKVESFPANVLYEPQDLQPIERWQRWRARVRAASGEAGGRQKGLEHLSGFGSYRFLAHALEELGLPAKPLAAVVRLPPLPVLRSEPLCVLGLGDTRGIGFTSCRRQSQPGAGSHRDWARGIRAWWRVGEEAAQERLKNFLEVLARGDFEGRKRLLSDEKNTRYEQERPKANATFLRRFMWRDLAYWFLWEFPSLPHTSLRLQYEEQAWNGTDVELKKWQKGVTGFPLVDAAMRQLWHVGWMPNYVRHVVAQMLIEYLDISWKHGLDWFDWTLVDADVAINSFMWQNGGHSGPDQWEFVLHPVNAAKSCDPLGTYVRRWVPELRSCPAEWIHRPWEMPLGRRTWIYLEPMIKDLDEARRRHCRNVLEVRRRHPETIARNGHEWLKLPGRKGLLAKLVTRQEFRADTEDFIFYQSRPKGRFAKPKPKPLDDNQAVLAEHMEL</sequence>
<protein>
    <submittedName>
        <fullName evidence="8">Deoxyribodipyrimidine photo-lyase (Cyclobutane pyrimidine dimer photolyase) (CPD photolyase) (DNA photolyase PhrA) (Photoreactivating enzyme PhrA)</fullName>
    </submittedName>
</protein>
<dbReference type="Gene3D" id="3.40.50.620">
    <property type="entry name" value="HUPs"/>
    <property type="match status" value="1"/>
</dbReference>
<evidence type="ECO:0000256" key="5">
    <source>
        <dbReference type="ARBA" id="ARBA00022991"/>
    </source>
</evidence>
<comment type="cofactor">
    <cofactor evidence="1">
        <name>FAD</name>
        <dbReference type="ChEBI" id="CHEBI:57692"/>
    </cofactor>
</comment>
<dbReference type="InterPro" id="IPR005101">
    <property type="entry name" value="Cryptochr/Photolyase_FAD-bd"/>
</dbReference>
<evidence type="ECO:0000313" key="9">
    <source>
        <dbReference type="Proteomes" id="UP001642464"/>
    </source>
</evidence>